<dbReference type="AlphaFoldDB" id="A0AAV8PDM9"/>
<accession>A0AAV8PDM9</accession>
<comment type="caution">
    <text evidence="1">The sequence shown here is derived from an EMBL/GenBank/DDBJ whole genome shotgun (WGS) entry which is preliminary data.</text>
</comment>
<organism evidence="1 2">
    <name type="scientific">Ensete ventricosum</name>
    <name type="common">Abyssinian banana</name>
    <name type="synonym">Musa ensete</name>
    <dbReference type="NCBI Taxonomy" id="4639"/>
    <lineage>
        <taxon>Eukaryota</taxon>
        <taxon>Viridiplantae</taxon>
        <taxon>Streptophyta</taxon>
        <taxon>Embryophyta</taxon>
        <taxon>Tracheophyta</taxon>
        <taxon>Spermatophyta</taxon>
        <taxon>Magnoliopsida</taxon>
        <taxon>Liliopsida</taxon>
        <taxon>Zingiberales</taxon>
        <taxon>Musaceae</taxon>
        <taxon>Ensete</taxon>
    </lineage>
</organism>
<evidence type="ECO:0000313" key="2">
    <source>
        <dbReference type="Proteomes" id="UP001222027"/>
    </source>
</evidence>
<dbReference type="Proteomes" id="UP001222027">
    <property type="component" value="Unassembled WGS sequence"/>
</dbReference>
<sequence>MFRVLLHQQRRVRTAAIDLEIDNATIEMAWNSGQQLHILSHHRSTLRGLHRHQPQNWVFYSSISPLNRVEEEESSCIGMIRCSYDDSKLATSSFHQCVRTNNK</sequence>
<keyword evidence="2" id="KW-1185">Reference proteome</keyword>
<gene>
    <name evidence="1" type="ORF">OPV22_021988</name>
</gene>
<protein>
    <submittedName>
        <fullName evidence="1">Uncharacterized protein</fullName>
    </submittedName>
</protein>
<dbReference type="EMBL" id="JAQQAF010000006">
    <property type="protein sequence ID" value="KAJ8478261.1"/>
    <property type="molecule type" value="Genomic_DNA"/>
</dbReference>
<name>A0AAV8PDM9_ENSVE</name>
<proteinExistence type="predicted"/>
<evidence type="ECO:0000313" key="1">
    <source>
        <dbReference type="EMBL" id="KAJ8478261.1"/>
    </source>
</evidence>
<reference evidence="1 2" key="1">
    <citation type="submission" date="2022-12" db="EMBL/GenBank/DDBJ databases">
        <title>Chromosome-scale assembly of the Ensete ventricosum genome.</title>
        <authorList>
            <person name="Dussert Y."/>
            <person name="Stocks J."/>
            <person name="Wendawek A."/>
            <person name="Woldeyes F."/>
            <person name="Nichols R.A."/>
            <person name="Borrell J.S."/>
        </authorList>
    </citation>
    <scope>NUCLEOTIDE SEQUENCE [LARGE SCALE GENOMIC DNA]</scope>
    <source>
        <strain evidence="2">cv. Maze</strain>
        <tissue evidence="1">Seeds</tissue>
    </source>
</reference>